<evidence type="ECO:0000256" key="3">
    <source>
        <dbReference type="ARBA" id="ARBA00022989"/>
    </source>
</evidence>
<dbReference type="Pfam" id="PF01062">
    <property type="entry name" value="Bestrophin"/>
    <property type="match status" value="2"/>
</dbReference>
<reference evidence="7" key="1">
    <citation type="submission" date="2024-06" db="EMBL/GenBank/DDBJ databases">
        <authorList>
            <person name="Liu X."/>
            <person name="Lenzi L."/>
            <person name="Haldenby T S."/>
            <person name="Uol C."/>
        </authorList>
    </citation>
    <scope>NUCLEOTIDE SEQUENCE</scope>
</reference>
<evidence type="ECO:0000256" key="1">
    <source>
        <dbReference type="ARBA" id="ARBA00004370"/>
    </source>
</evidence>
<keyword evidence="3 6" id="KW-1133">Transmembrane helix</keyword>
<keyword evidence="4 6" id="KW-0472">Membrane</keyword>
<proteinExistence type="inferred from homology"/>
<dbReference type="EMBL" id="CAXLJL010000811">
    <property type="protein sequence ID" value="CAL5140899.1"/>
    <property type="molecule type" value="Genomic_DNA"/>
</dbReference>
<keyword evidence="6" id="KW-0868">Chloride</keyword>
<comment type="similarity">
    <text evidence="5 6">Belongs to the anion channel-forming bestrophin (TC 1.A.46) family. Calcium-sensitive chloride channel subfamily.</text>
</comment>
<comment type="function">
    <text evidence="6">Forms chloride channels.</text>
</comment>
<keyword evidence="2 6" id="KW-0812">Transmembrane</keyword>
<keyword evidence="6" id="KW-0869">Chloride channel</keyword>
<dbReference type="PANTHER" id="PTHR10736:SF55">
    <property type="entry name" value="BESTROPHIN-4"/>
    <property type="match status" value="1"/>
</dbReference>
<keyword evidence="6" id="KW-0407">Ion channel</keyword>
<protein>
    <recommendedName>
        <fullName evidence="6">Bestrophin homolog</fullName>
    </recommendedName>
</protein>
<dbReference type="InterPro" id="IPR021134">
    <property type="entry name" value="Bestrophin-like"/>
</dbReference>
<keyword evidence="6" id="KW-0813">Transport</keyword>
<feature type="transmembrane region" description="Helical" evidence="6">
    <location>
        <begin position="368"/>
        <end position="387"/>
    </location>
</feature>
<evidence type="ECO:0000313" key="7">
    <source>
        <dbReference type="EMBL" id="CAL5140899.1"/>
    </source>
</evidence>
<feature type="transmembrane region" description="Helical" evidence="6">
    <location>
        <begin position="81"/>
        <end position="105"/>
    </location>
</feature>
<feature type="transmembrane region" description="Helical" evidence="6">
    <location>
        <begin position="326"/>
        <end position="348"/>
    </location>
</feature>
<accession>A0AAV2TWJ8</accession>
<dbReference type="GO" id="GO:0005886">
    <property type="term" value="C:plasma membrane"/>
    <property type="evidence" value="ECO:0007669"/>
    <property type="project" value="UniProtKB-SubCell"/>
</dbReference>
<keyword evidence="6" id="KW-0406">Ion transport</keyword>
<dbReference type="PANTHER" id="PTHR10736">
    <property type="entry name" value="BESTROPHIN"/>
    <property type="match status" value="1"/>
</dbReference>
<dbReference type="InterPro" id="IPR000615">
    <property type="entry name" value="Bestrophin"/>
</dbReference>
<organism evidence="7 8">
    <name type="scientific">Calicophoron daubneyi</name>
    <name type="common">Rumen fluke</name>
    <name type="synonym">Paramphistomum daubneyi</name>
    <dbReference type="NCBI Taxonomy" id="300641"/>
    <lineage>
        <taxon>Eukaryota</taxon>
        <taxon>Metazoa</taxon>
        <taxon>Spiralia</taxon>
        <taxon>Lophotrochozoa</taxon>
        <taxon>Platyhelminthes</taxon>
        <taxon>Trematoda</taxon>
        <taxon>Digenea</taxon>
        <taxon>Plagiorchiida</taxon>
        <taxon>Pronocephalata</taxon>
        <taxon>Paramphistomoidea</taxon>
        <taxon>Paramphistomidae</taxon>
        <taxon>Calicophoron</taxon>
    </lineage>
</organism>
<evidence type="ECO:0000256" key="5">
    <source>
        <dbReference type="ARBA" id="ARBA00034769"/>
    </source>
</evidence>
<comment type="subcellular location">
    <subcellularLocation>
        <location evidence="6">Cell membrane</location>
        <topology evidence="6">Multi-pass membrane protein</topology>
    </subcellularLocation>
    <subcellularLocation>
        <location evidence="1">Membrane</location>
    </subcellularLocation>
</comment>
<dbReference type="GO" id="GO:0034707">
    <property type="term" value="C:chloride channel complex"/>
    <property type="evidence" value="ECO:0007669"/>
    <property type="project" value="UniProtKB-KW"/>
</dbReference>
<evidence type="ECO:0000256" key="6">
    <source>
        <dbReference type="RuleBase" id="RU363126"/>
    </source>
</evidence>
<comment type="caution">
    <text evidence="7">The sequence shown here is derived from an EMBL/GenBank/DDBJ whole genome shotgun (WGS) entry which is preliminary data.</text>
</comment>
<dbReference type="GO" id="GO:0005254">
    <property type="term" value="F:chloride channel activity"/>
    <property type="evidence" value="ECO:0007669"/>
    <property type="project" value="UniProtKB-KW"/>
</dbReference>
<name>A0AAV2TWJ8_CALDB</name>
<keyword evidence="6" id="KW-1003">Cell membrane</keyword>
<feature type="transmembrane region" description="Helical" evidence="6">
    <location>
        <begin position="32"/>
        <end position="51"/>
    </location>
</feature>
<dbReference type="AlphaFoldDB" id="A0AAV2TWJ8"/>
<sequence>MTVYYADTIREGGRIAIFIHILKKWRGSIYKVIYMDLLVYLIGFYIFDLTYRFLLNENQKRVYEGFVDYCKEAEKHIPISFLLGFFVAGVMSRWFLVFPAIPWLNGISLSVSAHLNGRNEEDVRRIRLTLMRYVNLSWVLMMRLMSDQIVERFSRKESAREARLRGCKQSRNKRKSGYDAFTPWTIGRPHIPHFAVRKAVRVNKVDGPSTSNSDDQQSFCMEVHGAGDEDLLEEELQLLNEDERVKRTFGLLITRDEINTFRKIAAESFTRNKTGYIPEYWVPIQWAQHLTLNSIKGGYVSDPGSSMKIIDELMSFRSKLQNLHNITYLIIPLAYTQVVTIAVYAYFICQMFAAQFVGHNQGGSDKKWDFYVPVFSIFSFAFLMGWYRVALCVLSPFGDDDEDFDMSDILDYNLEMSYRTVYMPRDAFPQYLDYPVESKGGNDGKSADLTKFLASVQYETEAVSRNPLITE</sequence>
<evidence type="ECO:0000313" key="8">
    <source>
        <dbReference type="Proteomes" id="UP001497525"/>
    </source>
</evidence>
<evidence type="ECO:0000256" key="2">
    <source>
        <dbReference type="ARBA" id="ARBA00022692"/>
    </source>
</evidence>
<evidence type="ECO:0000256" key="4">
    <source>
        <dbReference type="ARBA" id="ARBA00023136"/>
    </source>
</evidence>
<gene>
    <name evidence="7" type="ORF">CDAUBV1_LOCUS16197</name>
</gene>
<dbReference type="Proteomes" id="UP001497525">
    <property type="component" value="Unassembled WGS sequence"/>
</dbReference>